<gene>
    <name evidence="2" type="ORF">C7B82_29180</name>
</gene>
<comment type="caution">
    <text evidence="2">The sequence shown here is derived from an EMBL/GenBank/DDBJ whole genome shotgun (WGS) entry which is preliminary data.</text>
</comment>
<protein>
    <submittedName>
        <fullName evidence="2">N-acetyltransferase</fullName>
    </submittedName>
</protein>
<name>A0A2T1DTN6_9CYAN</name>
<dbReference type="InterPro" id="IPR016181">
    <property type="entry name" value="Acyl_CoA_acyltransferase"/>
</dbReference>
<dbReference type="OrthoDB" id="515782at2"/>
<evidence type="ECO:0000313" key="2">
    <source>
        <dbReference type="EMBL" id="PSB23857.1"/>
    </source>
</evidence>
<proteinExistence type="predicted"/>
<keyword evidence="3" id="KW-1185">Reference proteome</keyword>
<sequence length="167" mass="18660">MQIRPATPADVPAVLPMVAQICALHEVWDAAKYGFLPNPAERYRRCLAQQAASDRSIFLVAEREPGDRDQVVELVAFLVATIEAEIPIYRLQAFGFIHDLSVEPTHPQLGLGRPLVERALQAFRDKGIAQVRRETAVANEAARRLFQSCGFRMSTIELLADLSHKQN</sequence>
<accession>A0A2T1DTN6</accession>
<dbReference type="AlphaFoldDB" id="A0A2T1DTN6"/>
<feature type="domain" description="N-acetyltransferase" evidence="1">
    <location>
        <begin position="1"/>
        <end position="167"/>
    </location>
</feature>
<dbReference type="EMBL" id="PVWK01000158">
    <property type="protein sequence ID" value="PSB23857.1"/>
    <property type="molecule type" value="Genomic_DNA"/>
</dbReference>
<dbReference type="GO" id="GO:0016747">
    <property type="term" value="F:acyltransferase activity, transferring groups other than amino-acyl groups"/>
    <property type="evidence" value="ECO:0007669"/>
    <property type="project" value="InterPro"/>
</dbReference>
<dbReference type="Pfam" id="PF00583">
    <property type="entry name" value="Acetyltransf_1"/>
    <property type="match status" value="1"/>
</dbReference>
<keyword evidence="2" id="KW-0808">Transferase</keyword>
<dbReference type="InterPro" id="IPR000182">
    <property type="entry name" value="GNAT_dom"/>
</dbReference>
<evidence type="ECO:0000259" key="1">
    <source>
        <dbReference type="PROSITE" id="PS51186"/>
    </source>
</evidence>
<reference evidence="3" key="1">
    <citation type="submission" date="2018-02" db="EMBL/GenBank/DDBJ databases">
        <authorList>
            <person name="Moore K."/>
            <person name="Momper L."/>
        </authorList>
    </citation>
    <scope>NUCLEOTIDE SEQUENCE [LARGE SCALE GENOMIC DNA]</scope>
    <source>
        <strain evidence="3">ULC18</strain>
    </source>
</reference>
<reference evidence="2 3" key="2">
    <citation type="submission" date="2018-03" db="EMBL/GenBank/DDBJ databases">
        <title>The ancient ancestry and fast evolution of plastids.</title>
        <authorList>
            <person name="Moore K.R."/>
            <person name="Magnabosco C."/>
            <person name="Momper L."/>
            <person name="Gold D.A."/>
            <person name="Bosak T."/>
            <person name="Fournier G.P."/>
        </authorList>
    </citation>
    <scope>NUCLEOTIDE SEQUENCE [LARGE SCALE GENOMIC DNA]</scope>
    <source>
        <strain evidence="2 3">ULC18</strain>
    </source>
</reference>
<dbReference type="Gene3D" id="3.40.630.30">
    <property type="match status" value="1"/>
</dbReference>
<dbReference type="SUPFAM" id="SSF55729">
    <property type="entry name" value="Acyl-CoA N-acyltransferases (Nat)"/>
    <property type="match status" value="1"/>
</dbReference>
<dbReference type="PANTHER" id="PTHR43072">
    <property type="entry name" value="N-ACETYLTRANSFERASE"/>
    <property type="match status" value="1"/>
</dbReference>
<dbReference type="RefSeq" id="WP_106260661.1">
    <property type="nucleotide sequence ID" value="NZ_CAWNSW010000147.1"/>
</dbReference>
<organism evidence="2 3">
    <name type="scientific">Stenomitos frigidus ULC18</name>
    <dbReference type="NCBI Taxonomy" id="2107698"/>
    <lineage>
        <taxon>Bacteria</taxon>
        <taxon>Bacillati</taxon>
        <taxon>Cyanobacteriota</taxon>
        <taxon>Cyanophyceae</taxon>
        <taxon>Leptolyngbyales</taxon>
        <taxon>Leptolyngbyaceae</taxon>
        <taxon>Stenomitos</taxon>
    </lineage>
</organism>
<evidence type="ECO:0000313" key="3">
    <source>
        <dbReference type="Proteomes" id="UP000239576"/>
    </source>
</evidence>
<dbReference type="Proteomes" id="UP000239576">
    <property type="component" value="Unassembled WGS sequence"/>
</dbReference>
<dbReference type="PROSITE" id="PS51186">
    <property type="entry name" value="GNAT"/>
    <property type="match status" value="1"/>
</dbReference>
<dbReference type="CDD" id="cd04301">
    <property type="entry name" value="NAT_SF"/>
    <property type="match status" value="1"/>
</dbReference>